<feature type="compositionally biased region" description="Low complexity" evidence="1">
    <location>
        <begin position="8"/>
        <end position="22"/>
    </location>
</feature>
<feature type="region of interest" description="Disordered" evidence="1">
    <location>
        <begin position="1"/>
        <end position="54"/>
    </location>
</feature>
<evidence type="ECO:0000313" key="3">
    <source>
        <dbReference type="Proteomes" id="UP000650833"/>
    </source>
</evidence>
<comment type="caution">
    <text evidence="2">The sequence shown here is derived from an EMBL/GenBank/DDBJ whole genome shotgun (WGS) entry which is preliminary data.</text>
</comment>
<feature type="compositionally biased region" description="Low complexity" evidence="1">
    <location>
        <begin position="163"/>
        <end position="182"/>
    </location>
</feature>
<dbReference type="OrthoDB" id="2423722at2759"/>
<feature type="compositionally biased region" description="Low complexity" evidence="1">
    <location>
        <begin position="134"/>
        <end position="153"/>
    </location>
</feature>
<dbReference type="Proteomes" id="UP000650833">
    <property type="component" value="Unassembled WGS sequence"/>
</dbReference>
<dbReference type="AlphaFoldDB" id="A0A8H7QXB0"/>
<organism evidence="2 3">
    <name type="scientific">Mucor plumbeus</name>
    <dbReference type="NCBI Taxonomy" id="97098"/>
    <lineage>
        <taxon>Eukaryota</taxon>
        <taxon>Fungi</taxon>
        <taxon>Fungi incertae sedis</taxon>
        <taxon>Mucoromycota</taxon>
        <taxon>Mucoromycotina</taxon>
        <taxon>Mucoromycetes</taxon>
        <taxon>Mucorales</taxon>
        <taxon>Mucorineae</taxon>
        <taxon>Mucoraceae</taxon>
        <taxon>Mucor</taxon>
    </lineage>
</organism>
<evidence type="ECO:0000313" key="2">
    <source>
        <dbReference type="EMBL" id="KAG2200426.1"/>
    </source>
</evidence>
<feature type="region of interest" description="Disordered" evidence="1">
    <location>
        <begin position="133"/>
        <end position="185"/>
    </location>
</feature>
<gene>
    <name evidence="2" type="ORF">INT46_002293</name>
</gene>
<proteinExistence type="predicted"/>
<sequence length="232" mass="25477">MFRSRKYSQSSSPVQTTSSLSSGNASIKRPAVVTPIEEQHHHQQQQQIHFDEHDEINHDEIIDLQAPQQQQPDLTIESMSAVLAAAVQMSSAGGAPSSLSLGSASILQPFAKTEEITVKRKFSARLFMNPWKKSSVSTSPTTPTTPGLEPSSPFDSTLDDDNSSQGSPRSSSISGSRTSTTTADDGRDELLYRGIQIKEIKSTLKTLVISDEQRYPMPEVRLERPGFARVNY</sequence>
<protein>
    <submittedName>
        <fullName evidence="2">Uncharacterized protein</fullName>
    </submittedName>
</protein>
<accession>A0A8H7QXB0</accession>
<evidence type="ECO:0000256" key="1">
    <source>
        <dbReference type="SAM" id="MobiDB-lite"/>
    </source>
</evidence>
<dbReference type="EMBL" id="JAEPRC010000317">
    <property type="protein sequence ID" value="KAG2200426.1"/>
    <property type="molecule type" value="Genomic_DNA"/>
</dbReference>
<reference evidence="2" key="1">
    <citation type="submission" date="2020-12" db="EMBL/GenBank/DDBJ databases">
        <title>Metabolic potential, ecology and presence of endohyphal bacteria is reflected in genomic diversity of Mucoromycotina.</title>
        <authorList>
            <person name="Muszewska A."/>
            <person name="Okrasinska A."/>
            <person name="Steczkiewicz K."/>
            <person name="Drgas O."/>
            <person name="Orlowska M."/>
            <person name="Perlinska-Lenart U."/>
            <person name="Aleksandrzak-Piekarczyk T."/>
            <person name="Szatraj K."/>
            <person name="Zielenkiewicz U."/>
            <person name="Pilsyk S."/>
            <person name="Malc E."/>
            <person name="Mieczkowski P."/>
            <person name="Kruszewska J.S."/>
            <person name="Biernat P."/>
            <person name="Pawlowska J."/>
        </authorList>
    </citation>
    <scope>NUCLEOTIDE SEQUENCE</scope>
    <source>
        <strain evidence="2">CBS 226.32</strain>
    </source>
</reference>
<keyword evidence="3" id="KW-1185">Reference proteome</keyword>
<name>A0A8H7QXB0_9FUNG</name>